<evidence type="ECO:0000256" key="1">
    <source>
        <dbReference type="ARBA" id="ARBA00007355"/>
    </source>
</evidence>
<sequence>MDPNLERLHVGPDGQLVWWAHLSGRKPPSPTPFLPVPQIRISTLAAGGQAPPPTTAVPRDLAVVDHDERWPPPPPPSSSSTPFISSVVLREITLHRCLGRCRSSWCRGCWGCSARGRRWAPTIRLPRAQVGADKFGNRYFTRVEEVDGVMKEKRWVEFKGSDQDPTTVPVEWICWLNGQRKKAPTPEELAELEARRERVKQNIELLKKKEEEEKKTGVRPVKTVGKFESPNLKSFIQQFPDTSLDQRKGHDEVSRSKDGTDTEDATIDTDRSSEPTGTGATFKPGTWQPPT</sequence>
<organism evidence="4 5">
    <name type="scientific">Oryza rufipogon</name>
    <name type="common">Brownbeard rice</name>
    <name type="synonym">Asian wild rice</name>
    <dbReference type="NCBI Taxonomy" id="4529"/>
    <lineage>
        <taxon>Eukaryota</taxon>
        <taxon>Viridiplantae</taxon>
        <taxon>Streptophyta</taxon>
        <taxon>Embryophyta</taxon>
        <taxon>Tracheophyta</taxon>
        <taxon>Spermatophyta</taxon>
        <taxon>Magnoliopsida</taxon>
        <taxon>Liliopsida</taxon>
        <taxon>Poales</taxon>
        <taxon>Poaceae</taxon>
        <taxon>BOP clade</taxon>
        <taxon>Oryzoideae</taxon>
        <taxon>Oryzeae</taxon>
        <taxon>Oryzinae</taxon>
        <taxon>Oryza</taxon>
    </lineage>
</organism>
<evidence type="ECO:0000313" key="5">
    <source>
        <dbReference type="Proteomes" id="UP000008022"/>
    </source>
</evidence>
<keyword evidence="2" id="KW-0679">Respiratory chain</keyword>
<dbReference type="AlphaFoldDB" id="A0A0E0QTB5"/>
<protein>
    <recommendedName>
        <fullName evidence="2">NADH dehydrogenase [ubiquinone] 1 alpha subcomplex subunit 12</fullName>
    </recommendedName>
</protein>
<feature type="region of interest" description="Disordered" evidence="3">
    <location>
        <begin position="211"/>
        <end position="291"/>
    </location>
</feature>
<name>A0A0E0QTB5_ORYRU</name>
<dbReference type="Pfam" id="PF05071">
    <property type="entry name" value="NDUFA12"/>
    <property type="match status" value="1"/>
</dbReference>
<comment type="similarity">
    <text evidence="1 2">Belongs to the complex I NDUFA12 subunit family.</text>
</comment>
<dbReference type="GO" id="GO:0045271">
    <property type="term" value="C:respiratory chain complex I"/>
    <property type="evidence" value="ECO:0007669"/>
    <property type="project" value="InterPro"/>
</dbReference>
<dbReference type="OMA" id="QLVWWAH"/>
<dbReference type="PANTHER" id="PTHR12910">
    <property type="entry name" value="NADH-UBIQUINONE OXIDOREDUCTASE SUBUNIT B17.2"/>
    <property type="match status" value="1"/>
</dbReference>
<dbReference type="InterPro" id="IPR007763">
    <property type="entry name" value="NDUFA12"/>
</dbReference>
<keyword evidence="5" id="KW-1185">Reference proteome</keyword>
<dbReference type="GO" id="GO:0006979">
    <property type="term" value="P:response to oxidative stress"/>
    <property type="evidence" value="ECO:0007669"/>
    <property type="project" value="TreeGrafter"/>
</dbReference>
<dbReference type="STRING" id="4529.A0A0E0QTB5"/>
<keyword evidence="2" id="KW-0813">Transport</keyword>
<reference evidence="4" key="2">
    <citation type="submission" date="2015-06" db="UniProtKB">
        <authorList>
            <consortium name="EnsemblPlants"/>
        </authorList>
    </citation>
    <scope>IDENTIFICATION</scope>
</reference>
<evidence type="ECO:0000256" key="2">
    <source>
        <dbReference type="RuleBase" id="RU363103"/>
    </source>
</evidence>
<evidence type="ECO:0000256" key="3">
    <source>
        <dbReference type="SAM" id="MobiDB-lite"/>
    </source>
</evidence>
<reference evidence="5" key="1">
    <citation type="submission" date="2013-06" db="EMBL/GenBank/DDBJ databases">
        <authorList>
            <person name="Zhao Q."/>
        </authorList>
    </citation>
    <scope>NUCLEOTIDE SEQUENCE</scope>
    <source>
        <strain evidence="5">cv. W1943</strain>
    </source>
</reference>
<dbReference type="Proteomes" id="UP000008022">
    <property type="component" value="Unassembled WGS sequence"/>
</dbReference>
<comment type="subcellular location">
    <subcellularLocation>
        <location evidence="2">Mitochondrion inner membrane</location>
        <topology evidence="2">Peripheral membrane protein</topology>
        <orientation evidence="2">Matrix side</orientation>
    </subcellularLocation>
</comment>
<feature type="compositionally biased region" description="Basic and acidic residues" evidence="3">
    <location>
        <begin position="244"/>
        <end position="260"/>
    </location>
</feature>
<evidence type="ECO:0000313" key="4">
    <source>
        <dbReference type="EnsemblPlants" id="ORUFI09G16570.2"/>
    </source>
</evidence>
<keyword evidence="2" id="KW-0472">Membrane</keyword>
<keyword evidence="2" id="KW-0496">Mitochondrion</keyword>
<dbReference type="Gramene" id="ORUFI09G16570.2">
    <property type="protein sequence ID" value="ORUFI09G16570.2"/>
    <property type="gene ID" value="ORUFI09G16570"/>
</dbReference>
<comment type="function">
    <text evidence="2">Accessory subunit of the mitochondrial membrane respiratory chain NADH dehydrogenase (Complex I), that is believed not to be involved in catalysis. Complex I functions in the transfer of electrons from NADH to the respiratory chain. The immediate electron acceptor for the enzyme is believed to be ubiquinone.</text>
</comment>
<proteinExistence type="inferred from homology"/>
<accession>A0A0E0QTB5</accession>
<feature type="compositionally biased region" description="Polar residues" evidence="3">
    <location>
        <begin position="231"/>
        <end position="243"/>
    </location>
</feature>
<dbReference type="EnsemblPlants" id="ORUFI09G16570.2">
    <property type="protein sequence ID" value="ORUFI09G16570.2"/>
    <property type="gene ID" value="ORUFI09G16570"/>
</dbReference>
<keyword evidence="2" id="KW-0249">Electron transport</keyword>
<dbReference type="PANTHER" id="PTHR12910:SF1">
    <property type="entry name" value="NADH DEHYDROGENASE [UBIQUINONE] 1 ALPHA SUBCOMPLEX SUBUNIT 12"/>
    <property type="match status" value="1"/>
</dbReference>
<keyword evidence="2" id="KW-0999">Mitochondrion inner membrane</keyword>
<dbReference type="eggNOG" id="ENOG502RXT2">
    <property type="taxonomic scope" value="Eukaryota"/>
</dbReference>
<dbReference type="GO" id="GO:0005743">
    <property type="term" value="C:mitochondrial inner membrane"/>
    <property type="evidence" value="ECO:0007669"/>
    <property type="project" value="UniProtKB-SubCell"/>
</dbReference>